<evidence type="ECO:0000256" key="2">
    <source>
        <dbReference type="ARBA" id="ARBA00010790"/>
    </source>
</evidence>
<gene>
    <name evidence="6" type="ORF">HGRIS_003985</name>
</gene>
<keyword evidence="3" id="KW-0274">FAD</keyword>
<dbReference type="Gene3D" id="3.30.560.10">
    <property type="entry name" value="Glucose Oxidase, domain 3"/>
    <property type="match status" value="1"/>
</dbReference>
<dbReference type="SUPFAM" id="SSF51905">
    <property type="entry name" value="FAD/NAD(P)-binding domain"/>
    <property type="match status" value="1"/>
</dbReference>
<dbReference type="InterPro" id="IPR007867">
    <property type="entry name" value="GMC_OxRtase_C"/>
</dbReference>
<dbReference type="SUPFAM" id="SSF54373">
    <property type="entry name" value="FAD-linked reductases, C-terminal domain"/>
    <property type="match status" value="1"/>
</dbReference>
<comment type="similarity">
    <text evidence="2 3">Belongs to the GMC oxidoreductase family.</text>
</comment>
<evidence type="ECO:0000313" key="6">
    <source>
        <dbReference type="EMBL" id="KAL0955068.1"/>
    </source>
</evidence>
<dbReference type="InterPro" id="IPR012132">
    <property type="entry name" value="GMC_OxRdtase"/>
</dbReference>
<dbReference type="PANTHER" id="PTHR11552:SF78">
    <property type="entry name" value="GLUCOSE-METHANOL-CHOLINE OXIDOREDUCTASE N-TERMINAL DOMAIN-CONTAINING PROTEIN"/>
    <property type="match status" value="1"/>
</dbReference>
<dbReference type="InterPro" id="IPR000172">
    <property type="entry name" value="GMC_OxRdtase_N"/>
</dbReference>
<comment type="caution">
    <text evidence="6">The sequence shown here is derived from an EMBL/GenBank/DDBJ whole genome shotgun (WGS) entry which is preliminary data.</text>
</comment>
<evidence type="ECO:0000259" key="4">
    <source>
        <dbReference type="PROSITE" id="PS00623"/>
    </source>
</evidence>
<feature type="domain" description="Glucose-methanol-choline oxidoreductase N-terminal" evidence="4">
    <location>
        <begin position="87"/>
        <end position="110"/>
    </location>
</feature>
<evidence type="ECO:0000313" key="7">
    <source>
        <dbReference type="Proteomes" id="UP001556367"/>
    </source>
</evidence>
<name>A0ABR3JH48_9AGAR</name>
<dbReference type="Proteomes" id="UP001556367">
    <property type="component" value="Unassembled WGS sequence"/>
</dbReference>
<dbReference type="Gene3D" id="3.50.50.60">
    <property type="entry name" value="FAD/NAD(P)-binding domain"/>
    <property type="match status" value="1"/>
</dbReference>
<evidence type="ECO:0000259" key="5">
    <source>
        <dbReference type="PROSITE" id="PS00624"/>
    </source>
</evidence>
<dbReference type="InterPro" id="IPR036188">
    <property type="entry name" value="FAD/NAD-bd_sf"/>
</dbReference>
<dbReference type="EMBL" id="JASNQZ010000007">
    <property type="protein sequence ID" value="KAL0955068.1"/>
    <property type="molecule type" value="Genomic_DNA"/>
</dbReference>
<organism evidence="6 7">
    <name type="scientific">Hohenbuehelia grisea</name>
    <dbReference type="NCBI Taxonomy" id="104357"/>
    <lineage>
        <taxon>Eukaryota</taxon>
        <taxon>Fungi</taxon>
        <taxon>Dikarya</taxon>
        <taxon>Basidiomycota</taxon>
        <taxon>Agaricomycotina</taxon>
        <taxon>Agaricomycetes</taxon>
        <taxon>Agaricomycetidae</taxon>
        <taxon>Agaricales</taxon>
        <taxon>Pleurotineae</taxon>
        <taxon>Pleurotaceae</taxon>
        <taxon>Hohenbuehelia</taxon>
    </lineage>
</organism>
<dbReference type="Pfam" id="PF00732">
    <property type="entry name" value="GMC_oxred_N"/>
    <property type="match status" value="1"/>
</dbReference>
<proteinExistence type="inferred from homology"/>
<dbReference type="PROSITE" id="PS00623">
    <property type="entry name" value="GMC_OXRED_1"/>
    <property type="match status" value="1"/>
</dbReference>
<evidence type="ECO:0000256" key="1">
    <source>
        <dbReference type="ARBA" id="ARBA00001974"/>
    </source>
</evidence>
<evidence type="ECO:0000256" key="3">
    <source>
        <dbReference type="RuleBase" id="RU003968"/>
    </source>
</evidence>
<dbReference type="PANTHER" id="PTHR11552">
    <property type="entry name" value="GLUCOSE-METHANOL-CHOLINE GMC OXIDOREDUCTASE"/>
    <property type="match status" value="1"/>
</dbReference>
<sequence length="575" mass="62490">MASNTTYDIIFAGGGAAACVAAGRLAAADPSLKILILEAGPHTRDLQEHVQPARFLSNLVPASKVFTFHVGQPSLLLNGRSPIVPSGKCVGGGSSVNFVMYTRAAASDYDDWENVYDNPGWGSKDMIPLLKKLETYQDTEGNLDVHGKTGPIKISRGGIDLGAGSEFLRAALAYDKARSFTNDTNDFSSVDSYGSWLMYIDRESGRRSDAAHHYIYNQESNKNLEVQASCSVVKVLFEGTRAVGVQYINNGLGLSEPSIARATKLVVVSAGAFGSPGILQRSGIGSGTVLMRSGVQQLVDLPGVGQNYQDHNISFPPYLASEDSKTLDGIFQKDPEIVDLAAEQWYGHGQGLLATNGIEAGGKLRPTVEELKELGPAFEQRWNDYFVPAPDKPVVWVGIIMGYVNPTPLPRGNYISAGYYTEYPASTGHLHITSATDPFAPLFFEPGFLKESCDLPVLRWGYKKTREIIRRMAQYRGEVAIGHPQYAEDSAAKCCSVDGPVEIDAPEIKYNKEDDEAIDRYHRDTVATTWHSLGTCAMKPRAQGGVVDSKLNVYGVENLKVADVCHRNLTNLSSH</sequence>
<comment type="cofactor">
    <cofactor evidence="1">
        <name>FAD</name>
        <dbReference type="ChEBI" id="CHEBI:57692"/>
    </cofactor>
</comment>
<protein>
    <recommendedName>
        <fullName evidence="4 5">Glucose-methanol-choline oxidoreductase N-terminal domain-containing protein</fullName>
    </recommendedName>
</protein>
<reference evidence="7" key="1">
    <citation type="submission" date="2024-06" db="EMBL/GenBank/DDBJ databases">
        <title>Multi-omics analyses provide insights into the biosynthesis of the anticancer antibiotic pleurotin in Hohenbuehelia grisea.</title>
        <authorList>
            <person name="Weaver J.A."/>
            <person name="Alberti F."/>
        </authorList>
    </citation>
    <scope>NUCLEOTIDE SEQUENCE [LARGE SCALE GENOMIC DNA]</scope>
    <source>
        <strain evidence="7">T-177</strain>
    </source>
</reference>
<keyword evidence="3" id="KW-0285">Flavoprotein</keyword>
<keyword evidence="7" id="KW-1185">Reference proteome</keyword>
<feature type="domain" description="Glucose-methanol-choline oxidoreductase N-terminal" evidence="5">
    <location>
        <begin position="271"/>
        <end position="285"/>
    </location>
</feature>
<dbReference type="Pfam" id="PF05199">
    <property type="entry name" value="GMC_oxred_C"/>
    <property type="match status" value="1"/>
</dbReference>
<dbReference type="PIRSF" id="PIRSF000137">
    <property type="entry name" value="Alcohol_oxidase"/>
    <property type="match status" value="1"/>
</dbReference>
<accession>A0ABR3JH48</accession>
<dbReference type="PROSITE" id="PS00624">
    <property type="entry name" value="GMC_OXRED_2"/>
    <property type="match status" value="1"/>
</dbReference>